<dbReference type="GO" id="GO:0046654">
    <property type="term" value="P:tetrahydrofolate biosynthetic process"/>
    <property type="evidence" value="ECO:0007669"/>
    <property type="project" value="UniProtKB-UniPathway"/>
</dbReference>
<organism evidence="12 13">
    <name type="scientific">Rhodococcoides kyotonense</name>
    <dbReference type="NCBI Taxonomy" id="398843"/>
    <lineage>
        <taxon>Bacteria</taxon>
        <taxon>Bacillati</taxon>
        <taxon>Actinomycetota</taxon>
        <taxon>Actinomycetes</taxon>
        <taxon>Mycobacteriales</taxon>
        <taxon>Nocardiaceae</taxon>
        <taxon>Rhodococcoides</taxon>
    </lineage>
</organism>
<evidence type="ECO:0000256" key="10">
    <source>
        <dbReference type="RuleBase" id="RU004474"/>
    </source>
</evidence>
<dbReference type="InterPro" id="IPR024072">
    <property type="entry name" value="DHFR-like_dom_sf"/>
</dbReference>
<protein>
    <recommendedName>
        <fullName evidence="4 9">Dihydrofolate reductase</fullName>
        <ecNumber evidence="3 9">1.5.1.3</ecNumber>
    </recommendedName>
</protein>
<dbReference type="PROSITE" id="PS51330">
    <property type="entry name" value="DHFR_2"/>
    <property type="match status" value="1"/>
</dbReference>
<keyword evidence="5 9" id="KW-0554">One-carbon metabolism</keyword>
<comment type="caution">
    <text evidence="12">The sequence shown here is derived from an EMBL/GenBank/DDBJ whole genome shotgun (WGS) entry which is preliminary data.</text>
</comment>
<evidence type="ECO:0000256" key="6">
    <source>
        <dbReference type="ARBA" id="ARBA00022857"/>
    </source>
</evidence>
<dbReference type="GO" id="GO:0046452">
    <property type="term" value="P:dihydrofolate metabolic process"/>
    <property type="evidence" value="ECO:0007669"/>
    <property type="project" value="TreeGrafter"/>
</dbReference>
<dbReference type="FunFam" id="3.40.430.10:FF:000001">
    <property type="entry name" value="Dihydrofolate reductase"/>
    <property type="match status" value="1"/>
</dbReference>
<dbReference type="PANTHER" id="PTHR48069">
    <property type="entry name" value="DIHYDROFOLATE REDUCTASE"/>
    <property type="match status" value="1"/>
</dbReference>
<dbReference type="EC" id="1.5.1.3" evidence="3 9"/>
<dbReference type="InterPro" id="IPR001796">
    <property type="entry name" value="DHFR_dom"/>
</dbReference>
<feature type="domain" description="DHFR" evidence="11">
    <location>
        <begin position="1"/>
        <end position="155"/>
    </location>
</feature>
<evidence type="ECO:0000313" key="13">
    <source>
        <dbReference type="Proteomes" id="UP000077519"/>
    </source>
</evidence>
<evidence type="ECO:0000313" key="12">
    <source>
        <dbReference type="EMBL" id="OAK54922.1"/>
    </source>
</evidence>
<comment type="pathway">
    <text evidence="1 9">Cofactor biosynthesis; tetrahydrofolate biosynthesis; 5,6,7,8-tetrahydrofolate from 7,8-dihydrofolate: step 1/1.</text>
</comment>
<dbReference type="PANTHER" id="PTHR48069:SF3">
    <property type="entry name" value="DIHYDROFOLATE REDUCTASE"/>
    <property type="match status" value="1"/>
</dbReference>
<dbReference type="PIRSF" id="PIRSF000194">
    <property type="entry name" value="DHFR"/>
    <property type="match status" value="1"/>
</dbReference>
<sequence length="160" mass="17716">MIWAQARGGVIGDGGTIPWHVPEDMKHFRSTTQGHPVVMGRKTWDSLPPKFRPLPGRRNIVVTRDPDWSADGAERVGSIDDALSLVDDTVWIMGGGEIYRAALPFASELQVTDIDLDIEGDTVAPEVSDEWTASPGEWQTSSNDGIRYRFVQYGKAYRTA</sequence>
<dbReference type="GO" id="GO:0006730">
    <property type="term" value="P:one-carbon metabolic process"/>
    <property type="evidence" value="ECO:0007669"/>
    <property type="project" value="UniProtKB-KW"/>
</dbReference>
<dbReference type="InterPro" id="IPR017925">
    <property type="entry name" value="DHFR_CS"/>
</dbReference>
<dbReference type="GO" id="GO:0004146">
    <property type="term" value="F:dihydrofolate reductase activity"/>
    <property type="evidence" value="ECO:0007669"/>
    <property type="project" value="UniProtKB-EC"/>
</dbReference>
<proteinExistence type="inferred from homology"/>
<evidence type="ECO:0000256" key="8">
    <source>
        <dbReference type="ARBA" id="ARBA00025067"/>
    </source>
</evidence>
<evidence type="ECO:0000256" key="3">
    <source>
        <dbReference type="ARBA" id="ARBA00012856"/>
    </source>
</evidence>
<comment type="catalytic activity">
    <reaction evidence="9">
        <text>(6S)-5,6,7,8-tetrahydrofolate + NADP(+) = 7,8-dihydrofolate + NADPH + H(+)</text>
        <dbReference type="Rhea" id="RHEA:15009"/>
        <dbReference type="ChEBI" id="CHEBI:15378"/>
        <dbReference type="ChEBI" id="CHEBI:57451"/>
        <dbReference type="ChEBI" id="CHEBI:57453"/>
        <dbReference type="ChEBI" id="CHEBI:57783"/>
        <dbReference type="ChEBI" id="CHEBI:58349"/>
        <dbReference type="EC" id="1.5.1.3"/>
    </reaction>
</comment>
<dbReference type="InterPro" id="IPR012259">
    <property type="entry name" value="DHFR"/>
</dbReference>
<dbReference type="GO" id="GO:0070401">
    <property type="term" value="F:NADP+ binding"/>
    <property type="evidence" value="ECO:0007669"/>
    <property type="project" value="UniProtKB-ARBA"/>
</dbReference>
<dbReference type="Pfam" id="PF00186">
    <property type="entry name" value="DHFR_1"/>
    <property type="match status" value="1"/>
</dbReference>
<dbReference type="GO" id="GO:0046655">
    <property type="term" value="P:folic acid metabolic process"/>
    <property type="evidence" value="ECO:0007669"/>
    <property type="project" value="TreeGrafter"/>
</dbReference>
<comment type="similarity">
    <text evidence="2 9 10">Belongs to the dihydrofolate reductase family.</text>
</comment>
<keyword evidence="6 9" id="KW-0521">NADP</keyword>
<dbReference type="Proteomes" id="UP000077519">
    <property type="component" value="Unassembled WGS sequence"/>
</dbReference>
<dbReference type="CDD" id="cd00209">
    <property type="entry name" value="DHFR"/>
    <property type="match status" value="1"/>
</dbReference>
<dbReference type="GO" id="GO:0005829">
    <property type="term" value="C:cytosol"/>
    <property type="evidence" value="ECO:0007669"/>
    <property type="project" value="TreeGrafter"/>
</dbReference>
<dbReference type="EMBL" id="LVHI01000012">
    <property type="protein sequence ID" value="OAK54922.1"/>
    <property type="molecule type" value="Genomic_DNA"/>
</dbReference>
<gene>
    <name evidence="12" type="ORF">A3K89_03295</name>
</gene>
<evidence type="ECO:0000256" key="1">
    <source>
        <dbReference type="ARBA" id="ARBA00004903"/>
    </source>
</evidence>
<dbReference type="UniPathway" id="UPA00077">
    <property type="reaction ID" value="UER00158"/>
</dbReference>
<name>A0A177YHA7_9NOCA</name>
<keyword evidence="13" id="KW-1185">Reference proteome</keyword>
<evidence type="ECO:0000256" key="2">
    <source>
        <dbReference type="ARBA" id="ARBA00009539"/>
    </source>
</evidence>
<dbReference type="PROSITE" id="PS00075">
    <property type="entry name" value="DHFR_1"/>
    <property type="match status" value="1"/>
</dbReference>
<keyword evidence="7 9" id="KW-0560">Oxidoreductase</keyword>
<dbReference type="AlphaFoldDB" id="A0A177YHA7"/>
<reference evidence="12 13" key="1">
    <citation type="submission" date="2016-03" db="EMBL/GenBank/DDBJ databases">
        <title>Genome sequence of Rhodococcus kyotonensis KB10.</title>
        <authorList>
            <person name="Jeong H."/>
            <person name="Hong C.E."/>
            <person name="Jo S.H."/>
            <person name="Park J.M."/>
        </authorList>
    </citation>
    <scope>NUCLEOTIDE SEQUENCE [LARGE SCALE GENOMIC DNA]</scope>
    <source>
        <strain evidence="12 13">KB10</strain>
    </source>
</reference>
<dbReference type="Gene3D" id="3.40.430.10">
    <property type="entry name" value="Dihydrofolate Reductase, subunit A"/>
    <property type="match status" value="1"/>
</dbReference>
<accession>A0A177YHA7</accession>
<evidence type="ECO:0000256" key="9">
    <source>
        <dbReference type="PIRNR" id="PIRNR000194"/>
    </source>
</evidence>
<evidence type="ECO:0000256" key="7">
    <source>
        <dbReference type="ARBA" id="ARBA00023002"/>
    </source>
</evidence>
<evidence type="ECO:0000256" key="5">
    <source>
        <dbReference type="ARBA" id="ARBA00022563"/>
    </source>
</evidence>
<dbReference type="SUPFAM" id="SSF53597">
    <property type="entry name" value="Dihydrofolate reductase-like"/>
    <property type="match status" value="1"/>
</dbReference>
<comment type="function">
    <text evidence="8 9">Key enzyme in folate metabolism. Catalyzes an essential reaction for de novo glycine and purine synthesis, and for DNA precursor synthesis.</text>
</comment>
<dbReference type="PRINTS" id="PR00070">
    <property type="entry name" value="DHFR"/>
</dbReference>
<evidence type="ECO:0000256" key="4">
    <source>
        <dbReference type="ARBA" id="ARBA00018886"/>
    </source>
</evidence>
<evidence type="ECO:0000259" key="11">
    <source>
        <dbReference type="PROSITE" id="PS51330"/>
    </source>
</evidence>